<evidence type="ECO:0000313" key="4">
    <source>
        <dbReference type="Proteomes" id="UP000799438"/>
    </source>
</evidence>
<dbReference type="GeneID" id="54304199"/>
<sequence length="307" mass="33435">MTVVESNRIDRPINSPNHDGFAAPRSQLSPFSDALYVHLEGLGKACSAPPLRSNGGRAKRSPVSPDFLRCAARIDHQSVSQSMKRRHGELPCTWMNGSTPCLCAHGLSARCYSQSVSQSASQSINNNAIVVIVIVVLYRFRAARHTGSEASSTLLLSMLAAGRLSALVEVAPSSLSSTYYIHSTHTNTHSKMIFRRAKHTNKQASEQDWEGWMKKMGEIGALPCFTARHGYGMERELAGLFARWSIDWLVNWLGFCDFVGGLVMLGFAAAAAAAVVVVVVVAVAMFGLSFSAKLSFVRALFDLVCYF</sequence>
<gene>
    <name evidence="3" type="ORF">K452DRAFT_45469</name>
</gene>
<name>A0A6A6BF63_9PEZI</name>
<dbReference type="Proteomes" id="UP000799438">
    <property type="component" value="Unassembled WGS sequence"/>
</dbReference>
<keyword evidence="2" id="KW-1133">Transmembrane helix</keyword>
<dbReference type="RefSeq" id="XP_033396824.1">
    <property type="nucleotide sequence ID" value="XM_033546693.1"/>
</dbReference>
<accession>A0A6A6BF63</accession>
<keyword evidence="2" id="KW-0472">Membrane</keyword>
<keyword evidence="2" id="KW-0812">Transmembrane</keyword>
<dbReference type="EMBL" id="ML995488">
    <property type="protein sequence ID" value="KAF2141111.1"/>
    <property type="molecule type" value="Genomic_DNA"/>
</dbReference>
<feature type="transmembrane region" description="Helical" evidence="2">
    <location>
        <begin position="258"/>
        <end position="288"/>
    </location>
</feature>
<reference evidence="3" key="1">
    <citation type="journal article" date="2020" name="Stud. Mycol.">
        <title>101 Dothideomycetes genomes: a test case for predicting lifestyles and emergence of pathogens.</title>
        <authorList>
            <person name="Haridas S."/>
            <person name="Albert R."/>
            <person name="Binder M."/>
            <person name="Bloem J."/>
            <person name="Labutti K."/>
            <person name="Salamov A."/>
            <person name="Andreopoulos B."/>
            <person name="Baker S."/>
            <person name="Barry K."/>
            <person name="Bills G."/>
            <person name="Bluhm B."/>
            <person name="Cannon C."/>
            <person name="Castanera R."/>
            <person name="Culley D."/>
            <person name="Daum C."/>
            <person name="Ezra D."/>
            <person name="Gonzalez J."/>
            <person name="Henrissat B."/>
            <person name="Kuo A."/>
            <person name="Liang C."/>
            <person name="Lipzen A."/>
            <person name="Lutzoni F."/>
            <person name="Magnuson J."/>
            <person name="Mondo S."/>
            <person name="Nolan M."/>
            <person name="Ohm R."/>
            <person name="Pangilinan J."/>
            <person name="Park H.-J."/>
            <person name="Ramirez L."/>
            <person name="Alfaro M."/>
            <person name="Sun H."/>
            <person name="Tritt A."/>
            <person name="Yoshinaga Y."/>
            <person name="Zwiers L.-H."/>
            <person name="Turgeon B."/>
            <person name="Goodwin S."/>
            <person name="Spatafora J."/>
            <person name="Crous P."/>
            <person name="Grigoriev I."/>
        </authorList>
    </citation>
    <scope>NUCLEOTIDE SEQUENCE</scope>
    <source>
        <strain evidence="3">CBS 121167</strain>
    </source>
</reference>
<dbReference type="AlphaFoldDB" id="A0A6A6BF63"/>
<feature type="region of interest" description="Disordered" evidence="1">
    <location>
        <begin position="1"/>
        <end position="22"/>
    </location>
</feature>
<evidence type="ECO:0000256" key="1">
    <source>
        <dbReference type="SAM" id="MobiDB-lite"/>
    </source>
</evidence>
<organism evidence="3 4">
    <name type="scientific">Aplosporella prunicola CBS 121167</name>
    <dbReference type="NCBI Taxonomy" id="1176127"/>
    <lineage>
        <taxon>Eukaryota</taxon>
        <taxon>Fungi</taxon>
        <taxon>Dikarya</taxon>
        <taxon>Ascomycota</taxon>
        <taxon>Pezizomycotina</taxon>
        <taxon>Dothideomycetes</taxon>
        <taxon>Dothideomycetes incertae sedis</taxon>
        <taxon>Botryosphaeriales</taxon>
        <taxon>Aplosporellaceae</taxon>
        <taxon>Aplosporella</taxon>
    </lineage>
</organism>
<evidence type="ECO:0000256" key="2">
    <source>
        <dbReference type="SAM" id="Phobius"/>
    </source>
</evidence>
<keyword evidence="4" id="KW-1185">Reference proteome</keyword>
<protein>
    <submittedName>
        <fullName evidence="3">Uncharacterized protein</fullName>
    </submittedName>
</protein>
<proteinExistence type="predicted"/>
<evidence type="ECO:0000313" key="3">
    <source>
        <dbReference type="EMBL" id="KAF2141111.1"/>
    </source>
</evidence>